<keyword evidence="1" id="KW-1133">Transmembrane helix</keyword>
<proteinExistence type="predicted"/>
<sequence length="289" mass="31967">MSTSTSEEPPAPDQPRSVFRRIQEVHRQRSWGGLFAFYSGIITIGIAAIGLFISCQANSIAQEDSQSRAELELAKVTADLKDIPGEITGFGKEEKIEVDAAHIAVTVRNLENAPSFISKATLVFSEGGRLYHCYPEDGAIQFTGHYTFKIPQSQIIKGSNWNAEWIYRVPFNLSAEVTYKVPPNDYQKFLLSVGPETSTAADAPWYAVMDVVLEHDDGKTLRFGPIAVIGPGDEMTPEGDEWYIGSYASPTYRECMKRNAALVSELVNTPSVVASTELTSLDRTLDKYR</sequence>
<name>A0ABS7WFY9_STROV</name>
<feature type="transmembrane region" description="Helical" evidence="1">
    <location>
        <begin position="31"/>
        <end position="53"/>
    </location>
</feature>
<evidence type="ECO:0000313" key="3">
    <source>
        <dbReference type="Proteomes" id="UP000758701"/>
    </source>
</evidence>
<keyword evidence="3" id="KW-1185">Reference proteome</keyword>
<keyword evidence="1" id="KW-0812">Transmembrane</keyword>
<comment type="caution">
    <text evidence="2">The sequence shown here is derived from an EMBL/GenBank/DDBJ whole genome shotgun (WGS) entry which is preliminary data.</text>
</comment>
<accession>A0ABS7WFY9</accession>
<evidence type="ECO:0008006" key="4">
    <source>
        <dbReference type="Google" id="ProtNLM"/>
    </source>
</evidence>
<evidence type="ECO:0000256" key="1">
    <source>
        <dbReference type="SAM" id="Phobius"/>
    </source>
</evidence>
<reference evidence="2 3" key="1">
    <citation type="submission" date="2021-06" db="EMBL/GenBank/DDBJ databases">
        <title>Ecological speciation of a Streptomyces species isolated from different habitats and geographic origins.</title>
        <authorList>
            <person name="Wang J."/>
        </authorList>
    </citation>
    <scope>NUCLEOTIDE SEQUENCE [LARGE SCALE GENOMIC DNA]</scope>
    <source>
        <strain evidence="2 3">FXJ8.012</strain>
    </source>
</reference>
<dbReference type="EMBL" id="JAHSTP010000031">
    <property type="protein sequence ID" value="MBZ6156478.1"/>
    <property type="molecule type" value="Genomic_DNA"/>
</dbReference>
<gene>
    <name evidence="2" type="ORF">KVH32_35905</name>
</gene>
<protein>
    <recommendedName>
        <fullName evidence="4">DUF4179 domain-containing protein</fullName>
    </recommendedName>
</protein>
<organism evidence="2 3">
    <name type="scientific">Streptomyces olivaceus</name>
    <dbReference type="NCBI Taxonomy" id="47716"/>
    <lineage>
        <taxon>Bacteria</taxon>
        <taxon>Bacillati</taxon>
        <taxon>Actinomycetota</taxon>
        <taxon>Actinomycetes</taxon>
        <taxon>Kitasatosporales</taxon>
        <taxon>Streptomycetaceae</taxon>
        <taxon>Streptomyces</taxon>
    </lineage>
</organism>
<dbReference type="Proteomes" id="UP000758701">
    <property type="component" value="Unassembled WGS sequence"/>
</dbReference>
<keyword evidence="1" id="KW-0472">Membrane</keyword>
<evidence type="ECO:0000313" key="2">
    <source>
        <dbReference type="EMBL" id="MBZ6156478.1"/>
    </source>
</evidence>
<dbReference type="RefSeq" id="WP_224287956.1">
    <property type="nucleotide sequence ID" value="NZ_JAHSST010000036.1"/>
</dbReference>